<dbReference type="EMBL" id="FPIY01000001">
    <property type="protein sequence ID" value="SFW29784.1"/>
    <property type="molecule type" value="Genomic_DNA"/>
</dbReference>
<evidence type="ECO:0000313" key="9">
    <source>
        <dbReference type="Proteomes" id="UP000183257"/>
    </source>
</evidence>
<feature type="compositionally biased region" description="Acidic residues" evidence="5">
    <location>
        <begin position="147"/>
        <end position="157"/>
    </location>
</feature>
<dbReference type="Pfam" id="PF13648">
    <property type="entry name" value="Lipocalin_4"/>
    <property type="match status" value="1"/>
</dbReference>
<gene>
    <name evidence="8" type="ORF">SAMN05660313_01142</name>
</gene>
<proteinExistence type="predicted"/>
<name>A0A1K1N303_9FLAO</name>
<dbReference type="PROSITE" id="PS00018">
    <property type="entry name" value="EF_HAND_1"/>
    <property type="match status" value="1"/>
</dbReference>
<feature type="region of interest" description="Disordered" evidence="5">
    <location>
        <begin position="30"/>
        <end position="172"/>
    </location>
</feature>
<evidence type="ECO:0000256" key="2">
    <source>
        <dbReference type="ARBA" id="ARBA00022525"/>
    </source>
</evidence>
<comment type="subcellular location">
    <subcellularLocation>
        <location evidence="1">Secreted</location>
    </subcellularLocation>
</comment>
<dbReference type="STRING" id="76595.SAMN05660313_01142"/>
<organism evidence="8 9">
    <name type="scientific">Cellulophaga fucicola</name>
    <dbReference type="NCBI Taxonomy" id="76595"/>
    <lineage>
        <taxon>Bacteria</taxon>
        <taxon>Pseudomonadati</taxon>
        <taxon>Bacteroidota</taxon>
        <taxon>Flavobacteriia</taxon>
        <taxon>Flavobacteriales</taxon>
        <taxon>Flavobacteriaceae</taxon>
        <taxon>Cellulophaga</taxon>
    </lineage>
</organism>
<evidence type="ECO:0000256" key="6">
    <source>
        <dbReference type="SAM" id="SignalP"/>
    </source>
</evidence>
<dbReference type="AlphaFoldDB" id="A0A1K1N303"/>
<feature type="domain" description="Lipocalin-like" evidence="7">
    <location>
        <begin position="223"/>
        <end position="337"/>
    </location>
</feature>
<dbReference type="Pfam" id="PF18884">
    <property type="entry name" value="TSP3_bac"/>
    <property type="match status" value="6"/>
</dbReference>
<sequence>MKKVISLFVFLLLLNSCNKDSQELFNLIEQSENTDTDNTDLDTDEDGISDDDENNDGTDPLKADTDNDGVDDGDEKKDGTNPLKADTDDDNIDDGTEKSDGTDPLNPDSDDDNVNDGVEKNDGTDPLNVDSDDDGLNDGQEKTNETDPLEEDTDGDGVLDGTELTDNTDPTENCSFLLNSQTVTTSNEWNILDCDNDGINNITEVNTGTDPLVVNEEIVKSPILGTWSLVSATIDNGTASTVVNNQTYPLEYTASSENESSTATFTEDPNKILSTGEYTTVIQFNFLGKDYTETITSESPLTSGDWNINNNTLELNANEIVDGNYTIISLTETSLVLQTEVNRIIQTGGVDLDTKGTLVITMIKEQ</sequence>
<feature type="compositionally biased region" description="Acidic residues" evidence="5">
    <location>
        <begin position="32"/>
        <end position="56"/>
    </location>
</feature>
<dbReference type="Proteomes" id="UP000183257">
    <property type="component" value="Unassembled WGS sequence"/>
</dbReference>
<feature type="signal peptide" evidence="6">
    <location>
        <begin position="1"/>
        <end position="21"/>
    </location>
</feature>
<evidence type="ECO:0000256" key="1">
    <source>
        <dbReference type="ARBA" id="ARBA00004613"/>
    </source>
</evidence>
<keyword evidence="3 6" id="KW-0732">Signal</keyword>
<keyword evidence="9" id="KW-1185">Reference proteome</keyword>
<evidence type="ECO:0000256" key="3">
    <source>
        <dbReference type="ARBA" id="ARBA00022729"/>
    </source>
</evidence>
<dbReference type="RefSeq" id="WP_072302779.1">
    <property type="nucleotide sequence ID" value="NZ_FPIY01000001.1"/>
</dbReference>
<keyword evidence="2" id="KW-0964">Secreted</keyword>
<evidence type="ECO:0000313" key="8">
    <source>
        <dbReference type="EMBL" id="SFW29784.1"/>
    </source>
</evidence>
<dbReference type="InterPro" id="IPR024311">
    <property type="entry name" value="Lipocalin-like"/>
</dbReference>
<keyword evidence="4" id="KW-0106">Calcium</keyword>
<reference evidence="9" key="1">
    <citation type="submission" date="2016-11" db="EMBL/GenBank/DDBJ databases">
        <authorList>
            <person name="Varghese N."/>
            <person name="Submissions S."/>
        </authorList>
    </citation>
    <scope>NUCLEOTIDE SEQUENCE [LARGE SCALE GENOMIC DNA]</scope>
    <source>
        <strain evidence="9">DSM 24786</strain>
    </source>
</reference>
<dbReference type="InterPro" id="IPR059100">
    <property type="entry name" value="TSP3_bac"/>
</dbReference>
<dbReference type="InterPro" id="IPR018247">
    <property type="entry name" value="EF_Hand_1_Ca_BS"/>
</dbReference>
<evidence type="ECO:0000256" key="4">
    <source>
        <dbReference type="ARBA" id="ARBA00022837"/>
    </source>
</evidence>
<protein>
    <recommendedName>
        <fullName evidence="7">Lipocalin-like domain-containing protein</fullName>
    </recommendedName>
</protein>
<evidence type="ECO:0000259" key="7">
    <source>
        <dbReference type="Pfam" id="PF13648"/>
    </source>
</evidence>
<feature type="chain" id="PRO_5012295224" description="Lipocalin-like domain-containing protein" evidence="6">
    <location>
        <begin position="22"/>
        <end position="366"/>
    </location>
</feature>
<accession>A0A1K1N303</accession>
<evidence type="ECO:0000256" key="5">
    <source>
        <dbReference type="SAM" id="MobiDB-lite"/>
    </source>
</evidence>